<name>A0AAJ7R8I7_CEPCN</name>
<keyword evidence="1" id="KW-1185">Reference proteome</keyword>
<sequence>MRLLELIVLGRIVDRLVVNIVHIILRSSNVTIQLEYKNTTPQGVPMPRSISRQNVSALATRKRGITEENGKKKFLFGLTYLDMDHVYLYGCTVVSLCGNFAI</sequence>
<organism evidence="1 2">
    <name type="scientific">Cephus cinctus</name>
    <name type="common">Wheat stem sawfly</name>
    <dbReference type="NCBI Taxonomy" id="211228"/>
    <lineage>
        <taxon>Eukaryota</taxon>
        <taxon>Metazoa</taxon>
        <taxon>Ecdysozoa</taxon>
        <taxon>Arthropoda</taxon>
        <taxon>Hexapoda</taxon>
        <taxon>Insecta</taxon>
        <taxon>Pterygota</taxon>
        <taxon>Neoptera</taxon>
        <taxon>Endopterygota</taxon>
        <taxon>Hymenoptera</taxon>
        <taxon>Cephoidea</taxon>
        <taxon>Cephidae</taxon>
        <taxon>Cephus</taxon>
    </lineage>
</organism>
<protein>
    <submittedName>
        <fullName evidence="2">Uncharacterized protein LOC112493722</fullName>
    </submittedName>
</protein>
<gene>
    <name evidence="2" type="primary">LOC112493722</name>
</gene>
<evidence type="ECO:0000313" key="2">
    <source>
        <dbReference type="RefSeq" id="XP_024936312.1"/>
    </source>
</evidence>
<dbReference type="RefSeq" id="XP_024936312.1">
    <property type="nucleotide sequence ID" value="XM_025080544.1"/>
</dbReference>
<proteinExistence type="predicted"/>
<accession>A0AAJ7R8I7</accession>
<dbReference type="AlphaFoldDB" id="A0AAJ7R8I7"/>
<dbReference type="GeneID" id="112493722"/>
<dbReference type="KEGG" id="ccin:112493722"/>
<evidence type="ECO:0000313" key="1">
    <source>
        <dbReference type="Proteomes" id="UP000694920"/>
    </source>
</evidence>
<dbReference type="Proteomes" id="UP000694920">
    <property type="component" value="Unplaced"/>
</dbReference>
<reference evidence="2" key="1">
    <citation type="submission" date="2025-08" db="UniProtKB">
        <authorList>
            <consortium name="RefSeq"/>
        </authorList>
    </citation>
    <scope>IDENTIFICATION</scope>
</reference>